<dbReference type="EMBL" id="MVBM01000009">
    <property type="protein sequence ID" value="OOK66391.1"/>
    <property type="molecule type" value="Genomic_DNA"/>
</dbReference>
<dbReference type="EMBL" id="AP023343">
    <property type="protein sequence ID" value="BCI88742.1"/>
    <property type="molecule type" value="Genomic_DNA"/>
</dbReference>
<dbReference type="SUPFAM" id="SSF54637">
    <property type="entry name" value="Thioesterase/thiol ester dehydrase-isomerase"/>
    <property type="match status" value="1"/>
</dbReference>
<gene>
    <name evidence="2" type="primary">tesB-1</name>
    <name evidence="2" type="ORF">BZL30_8133</name>
    <name evidence="1" type="ORF">NIIDMKKI_39480</name>
</gene>
<dbReference type="Gene3D" id="2.40.160.210">
    <property type="entry name" value="Acyl-CoA thioesterase, double hotdog domain"/>
    <property type="match status" value="1"/>
</dbReference>
<organism evidence="2 3">
    <name type="scientific">Mycobacterium kansasii</name>
    <dbReference type="NCBI Taxonomy" id="1768"/>
    <lineage>
        <taxon>Bacteria</taxon>
        <taxon>Bacillati</taxon>
        <taxon>Actinomycetota</taxon>
        <taxon>Actinomycetes</taxon>
        <taxon>Mycobacteriales</taxon>
        <taxon>Mycobacteriaceae</taxon>
        <taxon>Mycobacterium</taxon>
    </lineage>
</organism>
<dbReference type="InterPro" id="IPR042171">
    <property type="entry name" value="Acyl-CoA_hotdog"/>
</dbReference>
<evidence type="ECO:0000313" key="3">
    <source>
        <dbReference type="Proteomes" id="UP000189229"/>
    </source>
</evidence>
<evidence type="ECO:0000313" key="2">
    <source>
        <dbReference type="EMBL" id="OOK66391.1"/>
    </source>
</evidence>
<sequence>MSDFDELLAVLDLRRVADDRFIGSHPSKNPMRTFGGLLVAQSFVASTRTLTREELPPSALSVHFINGVTPPRTSNSMWCGCATSGGSPTGASTRYRTARCCLRR</sequence>
<protein>
    <submittedName>
        <fullName evidence="2">Acyl-CoA thioesterase II domain protein</fullName>
        <ecNumber evidence="2">3.1.2.-</ecNumber>
    </submittedName>
</protein>
<dbReference type="Proteomes" id="UP000516380">
    <property type="component" value="Chromosome"/>
</dbReference>
<accession>A0A1V3WJD3</accession>
<evidence type="ECO:0000313" key="4">
    <source>
        <dbReference type="Proteomes" id="UP000516380"/>
    </source>
</evidence>
<reference evidence="1 4" key="2">
    <citation type="submission" date="2020-07" db="EMBL/GenBank/DDBJ databases">
        <title>Mycobacterium kansasii (former subtype) with zoonotic potential isolated from diseased indoor pet cat, Japan.</title>
        <authorList>
            <person name="Fukano H."/>
            <person name="Terazono T."/>
            <person name="Hoshino Y."/>
        </authorList>
    </citation>
    <scope>NUCLEOTIDE SEQUENCE [LARGE SCALE GENOMIC DNA]</scope>
    <source>
        <strain evidence="1 4">Kuro-I</strain>
    </source>
</reference>
<dbReference type="AlphaFoldDB" id="A0A1V3WJD3"/>
<keyword evidence="2" id="KW-0378">Hydrolase</keyword>
<name>A0A1V3WJD3_MYCKA</name>
<dbReference type="InterPro" id="IPR029069">
    <property type="entry name" value="HotDog_dom_sf"/>
</dbReference>
<evidence type="ECO:0000313" key="1">
    <source>
        <dbReference type="EMBL" id="BCI88742.1"/>
    </source>
</evidence>
<proteinExistence type="predicted"/>
<reference evidence="2 3" key="1">
    <citation type="submission" date="2017-02" db="EMBL/GenBank/DDBJ databases">
        <title>Complete genome sequences of Mycobacterium kansasii strains isolated from rhesus macaques.</title>
        <authorList>
            <person name="Panda A."/>
            <person name="Nagaraj S."/>
            <person name="Zhao X."/>
            <person name="Tettelin H."/>
            <person name="Detolla L.J."/>
        </authorList>
    </citation>
    <scope>NUCLEOTIDE SEQUENCE [LARGE SCALE GENOMIC DNA]</scope>
    <source>
        <strain evidence="2 3">11-3813</strain>
    </source>
</reference>
<dbReference type="GO" id="GO:0016787">
    <property type="term" value="F:hydrolase activity"/>
    <property type="evidence" value="ECO:0007669"/>
    <property type="project" value="UniProtKB-KW"/>
</dbReference>
<dbReference type="Proteomes" id="UP000189229">
    <property type="component" value="Unassembled WGS sequence"/>
</dbReference>
<dbReference type="EC" id="3.1.2.-" evidence="2"/>
<keyword evidence="4" id="KW-1185">Reference proteome</keyword>